<feature type="region of interest" description="Disordered" evidence="1">
    <location>
        <begin position="250"/>
        <end position="271"/>
    </location>
</feature>
<feature type="compositionally biased region" description="Polar residues" evidence="1">
    <location>
        <begin position="253"/>
        <end position="262"/>
    </location>
</feature>
<dbReference type="Proteomes" id="UP001172457">
    <property type="component" value="Chromosome 6"/>
</dbReference>
<protein>
    <recommendedName>
        <fullName evidence="2">Helitron helicase-like domain-containing protein</fullName>
    </recommendedName>
</protein>
<dbReference type="PANTHER" id="PTHR45786">
    <property type="entry name" value="DNA BINDING PROTEIN-LIKE"/>
    <property type="match status" value="1"/>
</dbReference>
<gene>
    <name evidence="3" type="ORF">OSB04_023461</name>
</gene>
<reference evidence="3" key="1">
    <citation type="submission" date="2023-03" db="EMBL/GenBank/DDBJ databases">
        <title>Chromosome-scale reference genome and RAD-based genetic map of yellow starthistle (Centaurea solstitialis) reveal putative structural variation and QTLs associated with invader traits.</title>
        <authorList>
            <person name="Reatini B."/>
            <person name="Cang F.A."/>
            <person name="Jiang Q."/>
            <person name="Mckibben M.T.W."/>
            <person name="Barker M.S."/>
            <person name="Rieseberg L.H."/>
            <person name="Dlugosch K.M."/>
        </authorList>
    </citation>
    <scope>NUCLEOTIDE SEQUENCE</scope>
    <source>
        <strain evidence="3">CAN-66</strain>
        <tissue evidence="3">Leaf</tissue>
    </source>
</reference>
<feature type="domain" description="Helitron helicase-like" evidence="2">
    <location>
        <begin position="583"/>
        <end position="752"/>
    </location>
</feature>
<sequence>MDSHRTIVNFEPLHETLIWWNLTATRVEFVWEDENEERLFIFLLDQTTQNGSTCATMDLVGYVFRLDHFQLEDYEQVVRNQVEITSRAIMENSVLYASRVKLIHADESNYLCSTEVSKIVFDSCMPELQDSALNHIVGENAEHALINDEQTTIVSHSPGSAMNNECIHDSNRPTPQIIVSSRTVVDIDGNPLHSTNITNTVQFPVSSPYSHLPTTNAPRGRRGRPSSLVASSYVRRYVGQIGEHTPVSDRETTIASHSSGPTLNDEYIPNSNRPTPMMIVSSRTVVDNDGNPLHLASLTNIDCGDANHTCVHCQAMVWYKERNIKTYSPANPNFSICCNQGKVTLLFFQCPPQPLRGLLDYNGEQRSKVFRQNIKLLNAMFSFTSTGGKINTSINDGRGPYTFRLNGHNHHKIGTLLPTHDDGRPRFAQLYIYDIDNEIDNRFYALHKGVPSTSDEIILRSLVQDLIVMLDQNNALVQAFRMAKERFNASSMQPVTLRLIVAALIRGDSNPTDSRDVLIEERGSGSIKRISELHPISVTFSVWRRWVPSKYTSKYHYRTIREEKKMLVSGNTIAFVCINNEGKTLHKAGHLFHTYVVDAYTAVLDHDLDWYKRNQKKTRSDLYNGLHDHICTRETSCESIGRWVILPSSFTSGPRHMIQQYQDAMAICRWDETPDLFITMTSNPRWPKIERHQTILGQPTCDRPNIIARVFKVKLDELMKDIRKKYHFGRVKAVIYTIEFQKRGLPHCHALVFLHPDDKSYHLNQMTLCSFEAVRTHMIHGPCGQVNPSSPCMYNGRCSKGYPKKYCDETFIRRDGWPCYRRSNKGAKVQVGCHDIMLDNRFGVPYNRDLLVKYGCHINVEWCNQGMLVKYLFSYLNKGPDRATVLLEGQNSITLFSSLLRHDDEIEEYIKCRYISASEACWKLFAFDMHYRSIGVERLPFHEEGCNRVYFRDNDQLEYVVQRATSRMSKFTGWMEANRVFLEGRSLTYVEFPNRFTWHEDVKLWMPRKNGFAIGRIYYVSPKRETYYLRMLLNVVQGPLSFKDIRTVDGVEHSTYMSACKALSLLGDATEWSESIRDACLWQFGNQVRELFVTILLFCMVNDHAKFFPECFPYLSEDVVYNQRRLFQNEDVLFSDDEVLNCTLIELEKVLNRNNRSLADFPNLPQVNHLVMTIGRSRLIAGERAMFMKRERGLMIYIVV</sequence>
<evidence type="ECO:0000313" key="4">
    <source>
        <dbReference type="Proteomes" id="UP001172457"/>
    </source>
</evidence>
<dbReference type="Pfam" id="PF14214">
    <property type="entry name" value="Helitron_like_N"/>
    <property type="match status" value="1"/>
</dbReference>
<proteinExistence type="predicted"/>
<comment type="caution">
    <text evidence="3">The sequence shown here is derived from an EMBL/GenBank/DDBJ whole genome shotgun (WGS) entry which is preliminary data.</text>
</comment>
<dbReference type="EMBL" id="JARYMX010000006">
    <property type="protein sequence ID" value="KAJ9543754.1"/>
    <property type="molecule type" value="Genomic_DNA"/>
</dbReference>
<dbReference type="AlphaFoldDB" id="A0AA38WB38"/>
<dbReference type="InterPro" id="IPR025476">
    <property type="entry name" value="Helitron_helicase-like"/>
</dbReference>
<accession>A0AA38WB38</accession>
<evidence type="ECO:0000259" key="2">
    <source>
        <dbReference type="Pfam" id="PF14214"/>
    </source>
</evidence>
<keyword evidence="4" id="KW-1185">Reference proteome</keyword>
<name>A0AA38WB38_9ASTR</name>
<evidence type="ECO:0000313" key="3">
    <source>
        <dbReference type="EMBL" id="KAJ9543754.1"/>
    </source>
</evidence>
<dbReference type="PANTHER" id="PTHR45786:SF74">
    <property type="entry name" value="ATP-DEPENDENT DNA HELICASE"/>
    <property type="match status" value="1"/>
</dbReference>
<organism evidence="3 4">
    <name type="scientific">Centaurea solstitialis</name>
    <name type="common">yellow star-thistle</name>
    <dbReference type="NCBI Taxonomy" id="347529"/>
    <lineage>
        <taxon>Eukaryota</taxon>
        <taxon>Viridiplantae</taxon>
        <taxon>Streptophyta</taxon>
        <taxon>Embryophyta</taxon>
        <taxon>Tracheophyta</taxon>
        <taxon>Spermatophyta</taxon>
        <taxon>Magnoliopsida</taxon>
        <taxon>eudicotyledons</taxon>
        <taxon>Gunneridae</taxon>
        <taxon>Pentapetalae</taxon>
        <taxon>asterids</taxon>
        <taxon>campanulids</taxon>
        <taxon>Asterales</taxon>
        <taxon>Asteraceae</taxon>
        <taxon>Carduoideae</taxon>
        <taxon>Cardueae</taxon>
        <taxon>Centaureinae</taxon>
        <taxon>Centaurea</taxon>
    </lineage>
</organism>
<evidence type="ECO:0000256" key="1">
    <source>
        <dbReference type="SAM" id="MobiDB-lite"/>
    </source>
</evidence>